<gene>
    <name evidence="3" type="ORF">X975_21067</name>
</gene>
<dbReference type="PANTHER" id="PTHR14690">
    <property type="entry name" value="IQ MOTIF CONTAINING WITH AAA DOMAIN 1"/>
    <property type="match status" value="1"/>
</dbReference>
<feature type="non-terminal residue" evidence="3">
    <location>
        <position position="831"/>
    </location>
</feature>
<organism evidence="3 4">
    <name type="scientific">Stegodyphus mimosarum</name>
    <name type="common">African social velvet spider</name>
    <dbReference type="NCBI Taxonomy" id="407821"/>
    <lineage>
        <taxon>Eukaryota</taxon>
        <taxon>Metazoa</taxon>
        <taxon>Ecdysozoa</taxon>
        <taxon>Arthropoda</taxon>
        <taxon>Chelicerata</taxon>
        <taxon>Arachnida</taxon>
        <taxon>Araneae</taxon>
        <taxon>Araneomorphae</taxon>
        <taxon>Entelegynae</taxon>
        <taxon>Eresoidea</taxon>
        <taxon>Eresidae</taxon>
        <taxon>Stegodyphus</taxon>
    </lineage>
</organism>
<feature type="compositionally biased region" description="Basic residues" evidence="1">
    <location>
        <begin position="357"/>
        <end position="374"/>
    </location>
</feature>
<dbReference type="Gene3D" id="3.40.50.300">
    <property type="entry name" value="P-loop containing nucleotide triphosphate hydrolases"/>
    <property type="match status" value="1"/>
</dbReference>
<dbReference type="EMBL" id="KK117565">
    <property type="protein sequence ID" value="KFM70795.1"/>
    <property type="molecule type" value="Genomic_DNA"/>
</dbReference>
<dbReference type="SUPFAM" id="SSF52540">
    <property type="entry name" value="P-loop containing nucleoside triphosphate hydrolases"/>
    <property type="match status" value="1"/>
</dbReference>
<evidence type="ECO:0000256" key="1">
    <source>
        <dbReference type="SAM" id="MobiDB-lite"/>
    </source>
</evidence>
<evidence type="ECO:0000259" key="2">
    <source>
        <dbReference type="Pfam" id="PF00004"/>
    </source>
</evidence>
<dbReference type="Pfam" id="PF00004">
    <property type="entry name" value="AAA"/>
    <property type="match status" value="1"/>
</dbReference>
<dbReference type="OMA" id="QSHEKAR"/>
<dbReference type="Gene3D" id="1.10.8.60">
    <property type="match status" value="1"/>
</dbReference>
<dbReference type="GO" id="GO:0016887">
    <property type="term" value="F:ATP hydrolysis activity"/>
    <property type="evidence" value="ECO:0007669"/>
    <property type="project" value="InterPro"/>
</dbReference>
<dbReference type="PANTHER" id="PTHR14690:SF0">
    <property type="entry name" value="IQ MOTIF CONTAINING WITH AAA DOMAIN 1"/>
    <property type="match status" value="1"/>
</dbReference>
<keyword evidence="4" id="KW-1185">Reference proteome</keyword>
<name>A0A087U0A6_STEMI</name>
<dbReference type="Proteomes" id="UP000054359">
    <property type="component" value="Unassembled WGS sequence"/>
</dbReference>
<evidence type="ECO:0000313" key="3">
    <source>
        <dbReference type="EMBL" id="KFM70795.1"/>
    </source>
</evidence>
<dbReference type="PROSITE" id="PS50096">
    <property type="entry name" value="IQ"/>
    <property type="match status" value="1"/>
</dbReference>
<evidence type="ECO:0000313" key="4">
    <source>
        <dbReference type="Proteomes" id="UP000054359"/>
    </source>
</evidence>
<feature type="region of interest" description="Disordered" evidence="1">
    <location>
        <begin position="357"/>
        <end position="381"/>
    </location>
</feature>
<accession>A0A087U0A6</accession>
<reference evidence="3 4" key="1">
    <citation type="submission" date="2013-11" db="EMBL/GenBank/DDBJ databases">
        <title>Genome sequencing of Stegodyphus mimosarum.</title>
        <authorList>
            <person name="Bechsgaard J."/>
        </authorList>
    </citation>
    <scope>NUCLEOTIDE SEQUENCE [LARGE SCALE GENOMIC DNA]</scope>
</reference>
<feature type="domain" description="ATPase AAA-type core" evidence="2">
    <location>
        <begin position="466"/>
        <end position="583"/>
    </location>
</feature>
<protein>
    <submittedName>
        <fullName evidence="3">IQ and AAA domain-containing protein 1</fullName>
    </submittedName>
</protein>
<proteinExistence type="predicted"/>
<dbReference type="InterPro" id="IPR052267">
    <property type="entry name" value="N-DRC_Component"/>
</dbReference>
<dbReference type="InterPro" id="IPR003959">
    <property type="entry name" value="ATPase_AAA_core"/>
</dbReference>
<feature type="compositionally biased region" description="Basic and acidic residues" evidence="1">
    <location>
        <begin position="235"/>
        <end position="274"/>
    </location>
</feature>
<sequence>MLPHDTEIKIPEYLIDGKSSDDIRTHKLVAKYLKIVADEEMKKKAVSKEKKFVKMGMVMIRMLQSHEKARQARAQFSEEQKRYVTKQLIKQRENRKGEVLNLSRKDATVIIQRAWKSYLFRKRLNDGYISEMKFLNMLPRKEKDKMAVEVENDRRNIIKRNEDEYLRAKEALKEEMMTYRVSQMMEDLEDKIRYYFHKYKEIYGNFPVFPTEEEGGSTKMFEDSVDDVIDDEEKTSEMEDAKETKSEKSSKSSKSKDDKAMKEAKGKEEKGKEQMEEEEQAGFKLKTSKYIPDLIQLNEEYQKVWAHYEPVNFDKYDPKIVEEEVMKDVVLIVRLQVDEKMRMELLQLTEALQKDTKKKAKGAKKQKQKGKKEKGKKEKDLTPERTLESLIEELIIEGIIVDYPKCTLSEFVGDYNISGSLQQSSTTPDMDPFPCLGDIRKTVIEYCILPMGSEDIHSKGAFVKSVLFAGPHGVGKKSLVYAIANEIGAVMMNLSAENIQGKYPGKEGLQMLLHLVSKVGRLVQPTVIYIKDAENYFWKKKPPTTTLSESGRLKKELPKFVKKIGASDRILVCGTTVLPFDVDLKGMGASYEKIICILKPDYKCRRCLWREMILKHHGSITPKLNISVLSNISDGFTAGDIKKTVQSVLTRRRLAFQKKIPLSTLDFISCLAECVPVYEEEVLAYKLWYKKMPIAQFEPCDRMCCPAGKFHFQLKRQSLCKGSTDLQLCSDSPQISWSLLPQLRALQPPMRTSPSKHNAANTSLCMTCSTGGANVCLEDGVSSHDHRRDECEIVIHPARQLSSTYPSSSLDIPGSTIRVVDNDDWSTEARE</sequence>
<dbReference type="GO" id="GO:0005524">
    <property type="term" value="F:ATP binding"/>
    <property type="evidence" value="ECO:0007669"/>
    <property type="project" value="InterPro"/>
</dbReference>
<dbReference type="AlphaFoldDB" id="A0A087U0A6"/>
<dbReference type="STRING" id="407821.A0A087U0A6"/>
<dbReference type="InterPro" id="IPR027417">
    <property type="entry name" value="P-loop_NTPase"/>
</dbReference>
<feature type="region of interest" description="Disordered" evidence="1">
    <location>
        <begin position="232"/>
        <end position="281"/>
    </location>
</feature>
<dbReference type="OrthoDB" id="3046016at2759"/>